<reference evidence="5 6" key="1">
    <citation type="submission" date="2018-10" db="EMBL/GenBank/DDBJ databases">
        <title>Fifty Aureobasidium pullulans genomes reveal a recombining polyextremotolerant generalist.</title>
        <authorList>
            <person name="Gostincar C."/>
            <person name="Turk M."/>
            <person name="Zajc J."/>
            <person name="Gunde-Cimerman N."/>
        </authorList>
    </citation>
    <scope>NUCLEOTIDE SEQUENCE [LARGE SCALE GENOMIC DNA]</scope>
    <source>
        <strain evidence="5 6">EXF-6604</strain>
    </source>
</reference>
<dbReference type="GO" id="GO:0008270">
    <property type="term" value="F:zinc ion binding"/>
    <property type="evidence" value="ECO:0007669"/>
    <property type="project" value="InterPro"/>
</dbReference>
<dbReference type="GO" id="GO:0006351">
    <property type="term" value="P:DNA-templated transcription"/>
    <property type="evidence" value="ECO:0007669"/>
    <property type="project" value="InterPro"/>
</dbReference>
<feature type="domain" description="Zn(2)-C6 fungal-type" evidence="4">
    <location>
        <begin position="49"/>
        <end position="78"/>
    </location>
</feature>
<dbReference type="InterPro" id="IPR052761">
    <property type="entry name" value="Fungal_Detox/Toxin_TFs"/>
</dbReference>
<feature type="region of interest" description="Disordered" evidence="3">
    <location>
        <begin position="83"/>
        <end position="151"/>
    </location>
</feature>
<comment type="caution">
    <text evidence="5">The sequence shown here is derived from an EMBL/GenBank/DDBJ whole genome shotgun (WGS) entry which is preliminary data.</text>
</comment>
<proteinExistence type="predicted"/>
<dbReference type="EMBL" id="QZBD01000742">
    <property type="protein sequence ID" value="THY06970.1"/>
    <property type="molecule type" value="Genomic_DNA"/>
</dbReference>
<feature type="compositionally biased region" description="Polar residues" evidence="3">
    <location>
        <begin position="98"/>
        <end position="114"/>
    </location>
</feature>
<dbReference type="Pfam" id="PF00172">
    <property type="entry name" value="Zn_clus"/>
    <property type="match status" value="1"/>
</dbReference>
<protein>
    <recommendedName>
        <fullName evidence="4">Zn(2)-C6 fungal-type domain-containing protein</fullName>
    </recommendedName>
</protein>
<dbReference type="GO" id="GO:0000981">
    <property type="term" value="F:DNA-binding transcription factor activity, RNA polymerase II-specific"/>
    <property type="evidence" value="ECO:0007669"/>
    <property type="project" value="InterPro"/>
</dbReference>
<evidence type="ECO:0000256" key="1">
    <source>
        <dbReference type="ARBA" id="ARBA00022723"/>
    </source>
</evidence>
<dbReference type="CDD" id="cd00067">
    <property type="entry name" value="GAL4"/>
    <property type="match status" value="1"/>
</dbReference>
<dbReference type="PANTHER" id="PTHR47425:SF3">
    <property type="entry name" value="ZN(II)2CYS6 TRANSCRIPTION FACTOR (EUROFUNG)"/>
    <property type="match status" value="1"/>
</dbReference>
<dbReference type="InterPro" id="IPR036864">
    <property type="entry name" value="Zn2-C6_fun-type_DNA-bd_sf"/>
</dbReference>
<accession>A0A4S9JYS7</accession>
<dbReference type="Pfam" id="PF04082">
    <property type="entry name" value="Fungal_trans"/>
    <property type="match status" value="1"/>
</dbReference>
<dbReference type="SMART" id="SM00066">
    <property type="entry name" value="GAL4"/>
    <property type="match status" value="1"/>
</dbReference>
<name>A0A4S9JYS7_AURPU</name>
<evidence type="ECO:0000259" key="4">
    <source>
        <dbReference type="PROSITE" id="PS50048"/>
    </source>
</evidence>
<evidence type="ECO:0000256" key="2">
    <source>
        <dbReference type="ARBA" id="ARBA00023242"/>
    </source>
</evidence>
<dbReference type="Proteomes" id="UP000306584">
    <property type="component" value="Unassembled WGS sequence"/>
</dbReference>
<evidence type="ECO:0000256" key="3">
    <source>
        <dbReference type="SAM" id="MobiDB-lite"/>
    </source>
</evidence>
<dbReference type="PROSITE" id="PS00463">
    <property type="entry name" value="ZN2_CY6_FUNGAL_1"/>
    <property type="match status" value="1"/>
</dbReference>
<keyword evidence="2" id="KW-0539">Nucleus</keyword>
<dbReference type="PANTHER" id="PTHR47425">
    <property type="entry name" value="FARB-RELATED"/>
    <property type="match status" value="1"/>
</dbReference>
<feature type="compositionally biased region" description="Polar residues" evidence="3">
    <location>
        <begin position="1"/>
        <end position="19"/>
    </location>
</feature>
<organism evidence="5 6">
    <name type="scientific">Aureobasidium pullulans</name>
    <name type="common">Black yeast</name>
    <name type="synonym">Pullularia pullulans</name>
    <dbReference type="NCBI Taxonomy" id="5580"/>
    <lineage>
        <taxon>Eukaryota</taxon>
        <taxon>Fungi</taxon>
        <taxon>Dikarya</taxon>
        <taxon>Ascomycota</taxon>
        <taxon>Pezizomycotina</taxon>
        <taxon>Dothideomycetes</taxon>
        <taxon>Dothideomycetidae</taxon>
        <taxon>Dothideales</taxon>
        <taxon>Saccotheciaceae</taxon>
        <taxon>Aureobasidium</taxon>
    </lineage>
</organism>
<feature type="region of interest" description="Disordered" evidence="3">
    <location>
        <begin position="1"/>
        <end position="32"/>
    </location>
</feature>
<dbReference type="Gene3D" id="4.10.240.10">
    <property type="entry name" value="Zn(2)-C6 fungal-type DNA-binding domain"/>
    <property type="match status" value="1"/>
</dbReference>
<evidence type="ECO:0000313" key="5">
    <source>
        <dbReference type="EMBL" id="THY06970.1"/>
    </source>
</evidence>
<keyword evidence="1" id="KW-0479">Metal-binding</keyword>
<evidence type="ECO:0000313" key="6">
    <source>
        <dbReference type="Proteomes" id="UP000306584"/>
    </source>
</evidence>
<sequence length="800" mass="89176">MSESHVNDSSLTSTGSSDYPDSKRKVSRASLPATGISISKGVGRRASKACRRCRARKVRCNVVEGFPCTNCRLDKLECIDPPKKRKRKYTSPGEGRQATGNCSAPIYTSMSESISGIHDSLGHTPHQDLNPEASASTCRERSTNSMPTLQGSTDTMLLSVVYPDSLSGQQAHVSTSHYQALPAFIRSFPSTLGPDDLSYLAKKGALTIPPPALYAALLECFVENIYPFTPLLNIYELIHAVDNNDANEAVSLLLFQAIMFASVASVDMSYLHAAGYKNRKAARREFFMKTRLLYDFDYEADRISVIQTLLLMTFWYETPDDQKDSHHWMGIAVSLCHSIGIHRELAHSDIGPKQRRIWKRIWWAIYMHDRFVALGMRRPTRIKNEEFDIPMLTMDDFELTSASSASSCISRSCKLMHEISMQRDLAIMCIEMAKLCICISRVLSTQYSVHENNHKVQSQDIITHSSVMLAARKDNLDRCSIRYCEEELEHWKESIAPEARYKPSSPFDLTVGRGPATLHRSLLHMMYLATLSALHRPQVALSTATSSRQMAYKFLDTSRKNVRFSANRLTIIAQNLDELNLIRCLPTSGITVLLPAIIIHLLDVKAPDETIRKAGLQSFSKGIRILNKLRDIYVAADHSIALLRAAVSRAGSTHPFANDDPPPRSVYVADLCRMRKATSSEFPDTCRSIPPLEHAADTIADQQSQPHQQQVHQKEPQISTYHLAPYLDNVLASSPQDSAHTVDMQIDEIIAAASNIPASNADFDTPIDLDSIVKLSDFDGSPFSTLAAFYSLDSGCLNLN</sequence>
<dbReference type="SMART" id="SM00906">
    <property type="entry name" value="Fungal_trans"/>
    <property type="match status" value="1"/>
</dbReference>
<gene>
    <name evidence="5" type="ORF">D6D01_09820</name>
</gene>
<feature type="compositionally biased region" description="Polar residues" evidence="3">
    <location>
        <begin position="133"/>
        <end position="151"/>
    </location>
</feature>
<dbReference type="SUPFAM" id="SSF57701">
    <property type="entry name" value="Zn2/Cys6 DNA-binding domain"/>
    <property type="match status" value="1"/>
</dbReference>
<dbReference type="AlphaFoldDB" id="A0A4S9JYS7"/>
<dbReference type="CDD" id="cd12148">
    <property type="entry name" value="fungal_TF_MHR"/>
    <property type="match status" value="1"/>
</dbReference>
<dbReference type="GO" id="GO:0003677">
    <property type="term" value="F:DNA binding"/>
    <property type="evidence" value="ECO:0007669"/>
    <property type="project" value="InterPro"/>
</dbReference>
<dbReference type="InterPro" id="IPR007219">
    <property type="entry name" value="XnlR_reg_dom"/>
</dbReference>
<dbReference type="InterPro" id="IPR001138">
    <property type="entry name" value="Zn2Cys6_DnaBD"/>
</dbReference>
<dbReference type="PROSITE" id="PS50048">
    <property type="entry name" value="ZN2_CY6_FUNGAL_2"/>
    <property type="match status" value="1"/>
</dbReference>